<feature type="signal peptide" evidence="1">
    <location>
        <begin position="1"/>
        <end position="30"/>
    </location>
</feature>
<keyword evidence="1" id="KW-0732">Signal</keyword>
<feature type="chain" id="PRO_5047346934" evidence="1">
    <location>
        <begin position="31"/>
        <end position="267"/>
    </location>
</feature>
<name>A0ABX0NSI1_9BURK</name>
<dbReference type="Proteomes" id="UP000609726">
    <property type="component" value="Unassembled WGS sequence"/>
</dbReference>
<evidence type="ECO:0000259" key="2">
    <source>
        <dbReference type="Pfam" id="PF07589"/>
    </source>
</evidence>
<keyword evidence="4" id="KW-1185">Reference proteome</keyword>
<evidence type="ECO:0000313" key="4">
    <source>
        <dbReference type="Proteomes" id="UP000609726"/>
    </source>
</evidence>
<sequence>MRTVLHVLARCRQLAVAALATLLASPAAHAGERTVMDIHLHDIKIALIDLDPLDGIAPAVTWGAQALYSTLALTDGALNETRVLHEAGAMALAGPHIAASTQAGADSWRISSSGDPRAGYMAGAYTAAIASIDFVLAPHTAMLVSAVADLHAENHAPDAYLWRSVSLTGSLFRNVDGVQTWARFEDRRENLAPMSERYRLAGALHAGDNASAGTLTLSAATSFVFFHQATPVPEPAHCAMLLAGLGVLAGARRQRRAGAGKTGTRAY</sequence>
<protein>
    <submittedName>
        <fullName evidence="3">PEP-CTERM sorting domain-containing protein</fullName>
    </submittedName>
</protein>
<dbReference type="InterPro" id="IPR013424">
    <property type="entry name" value="Ice-binding_C"/>
</dbReference>
<accession>A0ABX0NSI1</accession>
<organism evidence="3 4">
    <name type="scientific">Massilia mucilaginosa</name>
    <dbReference type="NCBI Taxonomy" id="2609282"/>
    <lineage>
        <taxon>Bacteria</taxon>
        <taxon>Pseudomonadati</taxon>
        <taxon>Pseudomonadota</taxon>
        <taxon>Betaproteobacteria</taxon>
        <taxon>Burkholderiales</taxon>
        <taxon>Oxalobacteraceae</taxon>
        <taxon>Telluria group</taxon>
        <taxon>Massilia</taxon>
    </lineage>
</organism>
<reference evidence="3 4" key="1">
    <citation type="submission" date="2019-10" db="EMBL/GenBank/DDBJ databases">
        <title>Taxonomy of Antarctic Massilia spp.: description of Massilia rubra sp. nov., Massilia aquatica sp. nov., Massilia mucilaginosa sp. nov., Massilia frigida sp. nov. isolated from streams, lakes and regoliths.</title>
        <authorList>
            <person name="Holochova P."/>
            <person name="Sedlacek I."/>
            <person name="Kralova S."/>
            <person name="Maslanova I."/>
            <person name="Busse H.-J."/>
            <person name="Stankova E."/>
            <person name="Vrbovska V."/>
            <person name="Kovarovic V."/>
            <person name="Bartak M."/>
            <person name="Svec P."/>
            <person name="Pantucek R."/>
        </authorList>
    </citation>
    <scope>NUCLEOTIDE SEQUENCE [LARGE SCALE GENOMIC DNA]</scope>
    <source>
        <strain evidence="3 4">CCM 8733</strain>
    </source>
</reference>
<dbReference type="RefSeq" id="WP_166874521.1">
    <property type="nucleotide sequence ID" value="NZ_WHJH01000010.1"/>
</dbReference>
<evidence type="ECO:0000313" key="3">
    <source>
        <dbReference type="EMBL" id="NHZ89655.1"/>
    </source>
</evidence>
<dbReference type="EMBL" id="WHJH01000010">
    <property type="protein sequence ID" value="NHZ89655.1"/>
    <property type="molecule type" value="Genomic_DNA"/>
</dbReference>
<dbReference type="NCBIfam" id="TIGR02595">
    <property type="entry name" value="PEP_CTERM"/>
    <property type="match status" value="1"/>
</dbReference>
<feature type="domain" description="Ice-binding protein C-terminal" evidence="2">
    <location>
        <begin position="231"/>
        <end position="256"/>
    </location>
</feature>
<gene>
    <name evidence="3" type="ORF">F2P45_11625</name>
</gene>
<evidence type="ECO:0000256" key="1">
    <source>
        <dbReference type="SAM" id="SignalP"/>
    </source>
</evidence>
<proteinExistence type="predicted"/>
<comment type="caution">
    <text evidence="3">The sequence shown here is derived from an EMBL/GenBank/DDBJ whole genome shotgun (WGS) entry which is preliminary data.</text>
</comment>
<dbReference type="Pfam" id="PF07589">
    <property type="entry name" value="PEP-CTERM"/>
    <property type="match status" value="1"/>
</dbReference>